<proteinExistence type="predicted"/>
<keyword evidence="2" id="KW-0472">Membrane</keyword>
<keyword evidence="2" id="KW-0812">Transmembrane</keyword>
<reference evidence="3" key="1">
    <citation type="submission" date="2021-01" db="EMBL/GenBank/DDBJ databases">
        <authorList>
            <person name="Corre E."/>
            <person name="Pelletier E."/>
            <person name="Niang G."/>
            <person name="Scheremetjew M."/>
            <person name="Finn R."/>
            <person name="Kale V."/>
            <person name="Holt S."/>
            <person name="Cochrane G."/>
            <person name="Meng A."/>
            <person name="Brown T."/>
            <person name="Cohen L."/>
        </authorList>
    </citation>
    <scope>NUCLEOTIDE SEQUENCE</scope>
</reference>
<organism evidence="3">
    <name type="scientific">Noctiluca scintillans</name>
    <name type="common">Sea sparkle</name>
    <name type="synonym">Red tide dinoflagellate</name>
    <dbReference type="NCBI Taxonomy" id="2966"/>
    <lineage>
        <taxon>Eukaryota</taxon>
        <taxon>Sar</taxon>
        <taxon>Alveolata</taxon>
        <taxon>Dinophyceae</taxon>
        <taxon>Noctilucales</taxon>
        <taxon>Noctilucaceae</taxon>
        <taxon>Noctiluca</taxon>
    </lineage>
</organism>
<feature type="region of interest" description="Disordered" evidence="1">
    <location>
        <begin position="431"/>
        <end position="472"/>
    </location>
</feature>
<feature type="transmembrane region" description="Helical" evidence="2">
    <location>
        <begin position="12"/>
        <end position="28"/>
    </location>
</feature>
<evidence type="ECO:0000256" key="2">
    <source>
        <dbReference type="SAM" id="Phobius"/>
    </source>
</evidence>
<protein>
    <submittedName>
        <fullName evidence="3">Uncharacterized protein</fullName>
    </submittedName>
</protein>
<gene>
    <name evidence="3" type="ORF">NSCI0253_LOCUS16433</name>
</gene>
<feature type="compositionally biased region" description="Polar residues" evidence="1">
    <location>
        <begin position="463"/>
        <end position="472"/>
    </location>
</feature>
<evidence type="ECO:0000313" key="3">
    <source>
        <dbReference type="EMBL" id="CAD8842085.1"/>
    </source>
</evidence>
<dbReference type="AlphaFoldDB" id="A0A7S1F3D5"/>
<sequence length="472" mass="50986">MENPTLPEKASPLFWAVIVGCILVWWLWPSLDLEIFDRVGEKPHNLSVLSEPCNDEGAVSAVQSALEGDDTPSTLEGAEVAEQSAVIDINPEAAFEAAFEEAVFFVRAALSAAPGSTGSTKATASLHRTGEVIDRILGAWGSAEHARVVRLREDTDAFRRSFGRHRPGDACRGLLTLAGFERRTQPSGEVTWEFADNAKAKFRAMTVRLCLQKQSDLSRVRGTAVWARETNEDVIPNLRNACVAELFDVSRSFGEIVSLPTHTTVRERNVEANTRIELNSRRSVGGGPALALHEGLVNAARALAHEQRTQLRTGTGNTTSVADVRNMLKRFPLPPGFTATHFHSIIDDLPHMFGLESARCGSRGVDDRAAEILALDAVGTWVARQPDDVMWASAAMCGVGAALDYTKNRGVIVAIVVGFDGSPPWKEVRGRAAKEAPGSGLRAPGRATLPKEGTYGARVHTLDSPTRPVTLS</sequence>
<evidence type="ECO:0000256" key="1">
    <source>
        <dbReference type="SAM" id="MobiDB-lite"/>
    </source>
</evidence>
<name>A0A7S1F3D5_NOCSC</name>
<keyword evidence="2" id="KW-1133">Transmembrane helix</keyword>
<accession>A0A7S1F3D5</accession>
<dbReference type="EMBL" id="HBFQ01023386">
    <property type="protein sequence ID" value="CAD8842085.1"/>
    <property type="molecule type" value="Transcribed_RNA"/>
</dbReference>